<dbReference type="EMBL" id="CM001402">
    <property type="protein sequence ID" value="EHO41986.1"/>
    <property type="molecule type" value="Genomic_DNA"/>
</dbReference>
<dbReference type="OrthoDB" id="9805625at2"/>
<dbReference type="SUPFAM" id="SSF53448">
    <property type="entry name" value="Nucleotide-diphospho-sugar transferases"/>
    <property type="match status" value="1"/>
</dbReference>
<dbReference type="Gene3D" id="3.90.550.10">
    <property type="entry name" value="Spore Coat Polysaccharide Biosynthesis Protein SpsA, Chain A"/>
    <property type="match status" value="1"/>
</dbReference>
<reference evidence="6 9" key="2">
    <citation type="submission" date="2016-11" db="EMBL/GenBank/DDBJ databases">
        <title>Genomic analysis of Caldithrix abyssi and proposal of a novel bacterial phylum Caldithrichaeota.</title>
        <authorList>
            <person name="Kublanov I."/>
            <person name="Sigalova O."/>
            <person name="Gavrilov S."/>
            <person name="Lebedinsky A."/>
            <person name="Ivanova N."/>
            <person name="Daum C."/>
            <person name="Reddy T."/>
            <person name="Klenk H.P."/>
            <person name="Goker M."/>
            <person name="Reva O."/>
            <person name="Miroshnichenko M."/>
            <person name="Kyprides N."/>
            <person name="Woyke T."/>
            <person name="Gelfand M."/>
        </authorList>
    </citation>
    <scope>NUCLEOTIDE SEQUENCE [LARGE SCALE GENOMIC DNA]</scope>
    <source>
        <strain evidence="6 9">LF13</strain>
    </source>
</reference>
<keyword evidence="4" id="KW-1133">Transmembrane helix</keyword>
<dbReference type="PaxDb" id="880073-Calab_2376"/>
<keyword evidence="2" id="KW-0328">Glycosyltransferase</keyword>
<dbReference type="Pfam" id="PF00535">
    <property type="entry name" value="Glycos_transf_2"/>
    <property type="match status" value="1"/>
</dbReference>
<evidence type="ECO:0000313" key="7">
    <source>
        <dbReference type="EMBL" id="EHO41986.1"/>
    </source>
</evidence>
<reference evidence="7 8" key="1">
    <citation type="submission" date="2011-09" db="EMBL/GenBank/DDBJ databases">
        <title>The permanent draft genome of Caldithrix abyssi DSM 13497.</title>
        <authorList>
            <consortium name="US DOE Joint Genome Institute (JGI-PGF)"/>
            <person name="Lucas S."/>
            <person name="Han J."/>
            <person name="Lapidus A."/>
            <person name="Bruce D."/>
            <person name="Goodwin L."/>
            <person name="Pitluck S."/>
            <person name="Peters L."/>
            <person name="Kyrpides N."/>
            <person name="Mavromatis K."/>
            <person name="Ivanova N."/>
            <person name="Mikhailova N."/>
            <person name="Chertkov O."/>
            <person name="Detter J.C."/>
            <person name="Tapia R."/>
            <person name="Han C."/>
            <person name="Land M."/>
            <person name="Hauser L."/>
            <person name="Markowitz V."/>
            <person name="Cheng J.-F."/>
            <person name="Hugenholtz P."/>
            <person name="Woyke T."/>
            <person name="Wu D."/>
            <person name="Spring S."/>
            <person name="Brambilla E."/>
            <person name="Klenk H.-P."/>
            <person name="Eisen J.A."/>
        </authorList>
    </citation>
    <scope>NUCLEOTIDE SEQUENCE [LARGE SCALE GENOMIC DNA]</scope>
    <source>
        <strain evidence="7 8">DSM 13497</strain>
    </source>
</reference>
<evidence type="ECO:0000256" key="1">
    <source>
        <dbReference type="ARBA" id="ARBA00006739"/>
    </source>
</evidence>
<dbReference type="STRING" id="880073.Cabys_1181"/>
<dbReference type="EMBL" id="CP018099">
    <property type="protein sequence ID" value="APF17930.1"/>
    <property type="molecule type" value="Genomic_DNA"/>
</dbReference>
<dbReference type="AlphaFoldDB" id="H1XY59"/>
<evidence type="ECO:0000256" key="4">
    <source>
        <dbReference type="SAM" id="Phobius"/>
    </source>
</evidence>
<dbReference type="HOGENOM" id="CLU_055604_1_0_0"/>
<feature type="transmembrane region" description="Helical" evidence="4">
    <location>
        <begin position="277"/>
        <end position="295"/>
    </location>
</feature>
<keyword evidence="4" id="KW-0812">Transmembrane</keyword>
<feature type="domain" description="Glycosyltransferase 2-like" evidence="5">
    <location>
        <begin position="41"/>
        <end position="214"/>
    </location>
</feature>
<dbReference type="eggNOG" id="COG1215">
    <property type="taxonomic scope" value="Bacteria"/>
</dbReference>
<name>H1XY59_CALAY</name>
<gene>
    <name evidence="6" type="ORF">Cabys_1181</name>
    <name evidence="7" type="ORF">Calab_2376</name>
</gene>
<evidence type="ECO:0000256" key="3">
    <source>
        <dbReference type="ARBA" id="ARBA00022679"/>
    </source>
</evidence>
<comment type="similarity">
    <text evidence="1">Belongs to the glycosyltransferase 2 family.</text>
</comment>
<feature type="transmembrane region" description="Helical" evidence="4">
    <location>
        <begin position="301"/>
        <end position="318"/>
    </location>
</feature>
<dbReference type="InterPro" id="IPR001173">
    <property type="entry name" value="Glyco_trans_2-like"/>
</dbReference>
<keyword evidence="3 7" id="KW-0808">Transferase</keyword>
<evidence type="ECO:0000313" key="8">
    <source>
        <dbReference type="Proteomes" id="UP000004671"/>
    </source>
</evidence>
<sequence>MMIDTILLILTIGFVLTILFFYRGFLRLNRQKRTASKPAVSVIVCAHNEEKNLPDCLKRLARQNYPDEKIEFIIVNDRSTDRTPQIIHQYASKDRRFKAVTINDRIPDFAPKKRAIHTALQQARGEIILLTDADGRPGYRWVETMVSYFTDDTHMVIGYAPYRIKPARHFVKRLLALEYLSHAAIAAASTGLGWPLTCVGTNMAYRKTLYEEIGGFGPYKAHLSGDDDLFLTLVREAGKYKIKYANDAHAHVFNNPPRLWSKFLHQRLRYASKGFDYPAKVTIGLILYYLFNLLLAGKTVYSLSTFSISGGFLLIWTLKMGGEFLFMNKAARTLKDLRSLVVFPIVSFLHPFYVVLFGALGQLGYFQWAENKIEAAVQKPVTNKD</sequence>
<dbReference type="Proteomes" id="UP000183868">
    <property type="component" value="Chromosome"/>
</dbReference>
<dbReference type="InterPro" id="IPR029044">
    <property type="entry name" value="Nucleotide-diphossugar_trans"/>
</dbReference>
<dbReference type="GO" id="GO:0016757">
    <property type="term" value="F:glycosyltransferase activity"/>
    <property type="evidence" value="ECO:0007669"/>
    <property type="project" value="UniProtKB-KW"/>
</dbReference>
<dbReference type="InParanoid" id="H1XY59"/>
<dbReference type="RefSeq" id="WP_006929182.1">
    <property type="nucleotide sequence ID" value="NZ_CM001402.1"/>
</dbReference>
<dbReference type="PANTHER" id="PTHR43630">
    <property type="entry name" value="POLY-BETA-1,6-N-ACETYL-D-GLUCOSAMINE SYNTHASE"/>
    <property type="match status" value="1"/>
</dbReference>
<proteinExistence type="inferred from homology"/>
<feature type="transmembrane region" description="Helical" evidence="4">
    <location>
        <begin position="339"/>
        <end position="360"/>
    </location>
</feature>
<keyword evidence="8" id="KW-1185">Reference proteome</keyword>
<accession>H1XY59</accession>
<evidence type="ECO:0000313" key="6">
    <source>
        <dbReference type="EMBL" id="APF17930.1"/>
    </source>
</evidence>
<keyword evidence="4" id="KW-0472">Membrane</keyword>
<dbReference type="PANTHER" id="PTHR43630:SF1">
    <property type="entry name" value="POLY-BETA-1,6-N-ACETYL-D-GLUCOSAMINE SYNTHASE"/>
    <property type="match status" value="1"/>
</dbReference>
<evidence type="ECO:0000313" key="9">
    <source>
        <dbReference type="Proteomes" id="UP000183868"/>
    </source>
</evidence>
<evidence type="ECO:0000256" key="2">
    <source>
        <dbReference type="ARBA" id="ARBA00022676"/>
    </source>
</evidence>
<protein>
    <submittedName>
        <fullName evidence="7">Glycosyl transferase family 2</fullName>
    </submittedName>
    <submittedName>
        <fullName evidence="6">Glycosyltransferase, catalytic subunit of cellulose synthase and poly-beta-1,6-N-acetylglucosamine synthase</fullName>
    </submittedName>
</protein>
<dbReference type="Proteomes" id="UP000004671">
    <property type="component" value="Chromosome"/>
</dbReference>
<evidence type="ECO:0000259" key="5">
    <source>
        <dbReference type="Pfam" id="PF00535"/>
    </source>
</evidence>
<feature type="transmembrane region" description="Helical" evidence="4">
    <location>
        <begin position="6"/>
        <end position="26"/>
    </location>
</feature>
<dbReference type="KEGG" id="caby:Cabys_1181"/>
<organism evidence="7 8">
    <name type="scientific">Caldithrix abyssi DSM 13497</name>
    <dbReference type="NCBI Taxonomy" id="880073"/>
    <lineage>
        <taxon>Bacteria</taxon>
        <taxon>Pseudomonadati</taxon>
        <taxon>Calditrichota</taxon>
        <taxon>Calditrichia</taxon>
        <taxon>Calditrichales</taxon>
        <taxon>Calditrichaceae</taxon>
        <taxon>Caldithrix</taxon>
    </lineage>
</organism>